<sequence length="373" mass="42137">MDAPNKANTPEVIPAAPIEESGLESRREDVAQLRQEKEELTKKLINANMIKSFELKTAEGRARALMTELKDLREEKREAFQRAIALREEGLRVALAMSTDRADTAEKKLVLYDAKSKAASGEQFGAVLDKPGADLLLPPSTKRPATGHWIQLLYPGDVSGTTATKAPEREEEVEGLRRRVRELVDRLVDNVEKNHKMHRELRKSQERERRLLEDKHKEALQASKREDIPEIHEQSYYTQWAELQWAEWQADVHRERQDNLDTNVSLPPRTTRQSLLAHKAKEAAPCGDTATTPQMASPNEAMARHGICFLDGMRQILNSYGHITSLEVYPRLSAAVVSFSHTEEASKALTHLDGVWPEIYSCGAASQTQQPWP</sequence>
<dbReference type="Proteomes" id="UP001497392">
    <property type="component" value="Unassembled WGS sequence"/>
</dbReference>
<gene>
    <name evidence="3" type="primary">g2953</name>
    <name evidence="3" type="ORF">VP750_LOCUS2526</name>
</gene>
<organism evidence="3 4">
    <name type="scientific">Coccomyxa viridis</name>
    <dbReference type="NCBI Taxonomy" id="1274662"/>
    <lineage>
        <taxon>Eukaryota</taxon>
        <taxon>Viridiplantae</taxon>
        <taxon>Chlorophyta</taxon>
        <taxon>core chlorophytes</taxon>
        <taxon>Trebouxiophyceae</taxon>
        <taxon>Trebouxiophyceae incertae sedis</taxon>
        <taxon>Coccomyxaceae</taxon>
        <taxon>Coccomyxa</taxon>
    </lineage>
</organism>
<evidence type="ECO:0000313" key="3">
    <source>
        <dbReference type="EMBL" id="CAL5220867.1"/>
    </source>
</evidence>
<dbReference type="SUPFAM" id="SSF54928">
    <property type="entry name" value="RNA-binding domain, RBD"/>
    <property type="match status" value="1"/>
</dbReference>
<comment type="caution">
    <text evidence="3">The sequence shown here is derived from an EMBL/GenBank/DDBJ whole genome shotgun (WGS) entry which is preliminary data.</text>
</comment>
<feature type="coiled-coil region" evidence="1">
    <location>
        <begin position="188"/>
        <end position="222"/>
    </location>
</feature>
<keyword evidence="4" id="KW-1185">Reference proteome</keyword>
<protein>
    <submittedName>
        <fullName evidence="3">G2953 protein</fullName>
    </submittedName>
</protein>
<dbReference type="InterPro" id="IPR035979">
    <property type="entry name" value="RBD_domain_sf"/>
</dbReference>
<keyword evidence="1" id="KW-0175">Coiled coil</keyword>
<proteinExistence type="predicted"/>
<accession>A0ABP1FS19</accession>
<dbReference type="InterPro" id="IPR012677">
    <property type="entry name" value="Nucleotide-bd_a/b_plait_sf"/>
</dbReference>
<dbReference type="EMBL" id="CAXHTA020000004">
    <property type="protein sequence ID" value="CAL5220867.1"/>
    <property type="molecule type" value="Genomic_DNA"/>
</dbReference>
<evidence type="ECO:0000256" key="1">
    <source>
        <dbReference type="SAM" id="Coils"/>
    </source>
</evidence>
<evidence type="ECO:0000256" key="2">
    <source>
        <dbReference type="SAM" id="MobiDB-lite"/>
    </source>
</evidence>
<reference evidence="3 4" key="1">
    <citation type="submission" date="2024-06" db="EMBL/GenBank/DDBJ databases">
        <authorList>
            <person name="Kraege A."/>
            <person name="Thomma B."/>
        </authorList>
    </citation>
    <scope>NUCLEOTIDE SEQUENCE [LARGE SCALE GENOMIC DNA]</scope>
</reference>
<feature type="region of interest" description="Disordered" evidence="2">
    <location>
        <begin position="1"/>
        <end position="26"/>
    </location>
</feature>
<evidence type="ECO:0000313" key="4">
    <source>
        <dbReference type="Proteomes" id="UP001497392"/>
    </source>
</evidence>
<dbReference type="Gene3D" id="3.30.70.330">
    <property type="match status" value="1"/>
</dbReference>
<name>A0ABP1FS19_9CHLO</name>